<reference evidence="1 2" key="1">
    <citation type="submission" date="2019-07" db="EMBL/GenBank/DDBJ databases">
        <title>Whole genome shotgun sequence of Staphylococcus arlettae NBRC 109765.</title>
        <authorList>
            <person name="Hosoyama A."/>
            <person name="Uohara A."/>
            <person name="Ohji S."/>
            <person name="Ichikawa N."/>
        </authorList>
    </citation>
    <scope>NUCLEOTIDE SEQUENCE [LARGE SCALE GENOMIC DNA]</scope>
    <source>
        <strain evidence="1 2">NBRC 109765</strain>
    </source>
</reference>
<comment type="caution">
    <text evidence="1">The sequence shown here is derived from an EMBL/GenBank/DDBJ whole genome shotgun (WGS) entry which is preliminary data.</text>
</comment>
<dbReference type="Proteomes" id="UP000321598">
    <property type="component" value="Unassembled WGS sequence"/>
</dbReference>
<organism evidence="1 2">
    <name type="scientific">Staphylococcus arlettae</name>
    <dbReference type="NCBI Taxonomy" id="29378"/>
    <lineage>
        <taxon>Bacteria</taxon>
        <taxon>Bacillati</taxon>
        <taxon>Bacillota</taxon>
        <taxon>Bacilli</taxon>
        <taxon>Bacillales</taxon>
        <taxon>Staphylococcaceae</taxon>
        <taxon>Staphylococcus</taxon>
    </lineage>
</organism>
<dbReference type="GeneID" id="97286718"/>
<keyword evidence="2" id="KW-1185">Reference proteome</keyword>
<evidence type="ECO:0000313" key="1">
    <source>
        <dbReference type="EMBL" id="GEQ00216.1"/>
    </source>
</evidence>
<dbReference type="RefSeq" id="WP_133173731.1">
    <property type="nucleotide sequence ID" value="NZ_BKAV01000010.1"/>
</dbReference>
<accession>A0ABQ0XU09</accession>
<evidence type="ECO:0000313" key="2">
    <source>
        <dbReference type="Proteomes" id="UP000321598"/>
    </source>
</evidence>
<protein>
    <recommendedName>
        <fullName evidence="3">Transposase</fullName>
    </recommendedName>
</protein>
<dbReference type="EMBL" id="BKAV01000010">
    <property type="protein sequence ID" value="GEQ00216.1"/>
    <property type="molecule type" value="Genomic_DNA"/>
</dbReference>
<sequence length="61" mass="7134">MPEPLAKQYDCRVGITLLATHGLSIRVLSNKTNIIEHLFSQVQSYVVERMFHRSTPFLRKY</sequence>
<gene>
    <name evidence="1" type="ORF">SAR03_12530</name>
</gene>
<evidence type="ECO:0008006" key="3">
    <source>
        <dbReference type="Google" id="ProtNLM"/>
    </source>
</evidence>
<name>A0ABQ0XU09_9STAP</name>
<proteinExistence type="predicted"/>